<evidence type="ECO:0000256" key="1">
    <source>
        <dbReference type="ARBA" id="ARBA00004141"/>
    </source>
</evidence>
<dbReference type="Gene3D" id="3.10.580.10">
    <property type="entry name" value="CBS-domain"/>
    <property type="match status" value="1"/>
</dbReference>
<feature type="transmembrane region" description="Helical" evidence="11">
    <location>
        <begin position="294"/>
        <end position="313"/>
    </location>
</feature>
<evidence type="ECO:0000256" key="3">
    <source>
        <dbReference type="ARBA" id="ARBA00022692"/>
    </source>
</evidence>
<keyword evidence="9" id="KW-0407">Ion channel</keyword>
<gene>
    <name evidence="13" type="ORF">SAMN05421828_11391</name>
</gene>
<dbReference type="GO" id="GO:0005254">
    <property type="term" value="F:chloride channel activity"/>
    <property type="evidence" value="ECO:0007669"/>
    <property type="project" value="UniProtKB-KW"/>
</dbReference>
<evidence type="ECO:0000256" key="7">
    <source>
        <dbReference type="ARBA" id="ARBA00023173"/>
    </source>
</evidence>
<reference evidence="13 14" key="1">
    <citation type="submission" date="2017-01" db="EMBL/GenBank/DDBJ databases">
        <authorList>
            <person name="Varghese N."/>
            <person name="Submissions S."/>
        </authorList>
    </citation>
    <scope>NUCLEOTIDE SEQUENCE [LARGE SCALE GENOMIC DNA]</scope>
    <source>
        <strain evidence="13 14">ATCC 35905</strain>
    </source>
</reference>
<keyword evidence="8" id="KW-0868">Chloride</keyword>
<dbReference type="Pfam" id="PF00654">
    <property type="entry name" value="Voltage_CLC"/>
    <property type="match status" value="1"/>
</dbReference>
<dbReference type="InterPro" id="IPR050368">
    <property type="entry name" value="ClC-type_chloride_channel"/>
</dbReference>
<feature type="transmembrane region" description="Helical" evidence="11">
    <location>
        <begin position="258"/>
        <end position="282"/>
    </location>
</feature>
<proteinExistence type="predicted"/>
<keyword evidence="5" id="KW-0406">Ion transport</keyword>
<sequence>MASSTVRRDSSQRFIIGLKRRLNAVTIDAPMHLRALVRTDELWLAALAILVGVLGGIAVFVMDFFSHHFHFWFFALPHLGEGLSQQTHIDPIRAMFVPILGGALLGSITWLLAKYRPGNFIDPVEANALYGGKLSLRDSVIVAAQTVLSNGVGGSVGMEAGYAQFGSGLASWVGQQFRLRRNDLRILVGCGAAAAIGGAFNAPLCGAFYGIELVIGTYSMTSLPLIIIASLTGTLVADMLMDGGVKSLDVVLPSVVPGYAYPLAIILGVTAGFVGIAIMRGVTSIEAGFRRAGVPIWLRPILGGVVVGLLGSITPKVMASGNSSLHTQLAVVYPLLLAVTLLVMKSTASAFSIGSGFRGGLFFAALFMGSLLGRAYGDIAVLLPFAHGVPIGFYAVVGMAALAVAIVGGPMTMTFLALESTNNFSITVAVLGAAIAASLTVRRVFGYSFTTWRFHLRGESIRSAVDIGWIHNLTVGRMMRRTQYTVHEEMDIPAFKTEYPLGRTQYVVVLDVDDKYVGLAYPSEAQTPGEDDPHTIHDILRHQDDFLLPQATVKEAIKAFERSECDVLAVLDGPETRRVLGVLTEQYALRRYSEELDQRRRELSGE</sequence>
<keyword evidence="6 11" id="KW-0472">Membrane</keyword>
<keyword evidence="2" id="KW-0813">Transport</keyword>
<dbReference type="InterPro" id="IPR046342">
    <property type="entry name" value="CBS_dom_sf"/>
</dbReference>
<dbReference type="Proteomes" id="UP000186308">
    <property type="component" value="Unassembled WGS sequence"/>
</dbReference>
<dbReference type="PROSITE" id="PS51371">
    <property type="entry name" value="CBS"/>
    <property type="match status" value="1"/>
</dbReference>
<dbReference type="CDD" id="cd00400">
    <property type="entry name" value="Voltage_gated_ClC"/>
    <property type="match status" value="1"/>
</dbReference>
<dbReference type="RefSeq" id="WP_029311731.1">
    <property type="nucleotide sequence ID" value="NZ_FTNE01000013.1"/>
</dbReference>
<dbReference type="PANTHER" id="PTHR43427:SF6">
    <property type="entry name" value="CHLORIDE CHANNEL PROTEIN CLC-E"/>
    <property type="match status" value="1"/>
</dbReference>
<evidence type="ECO:0000259" key="12">
    <source>
        <dbReference type="PROSITE" id="PS51371"/>
    </source>
</evidence>
<dbReference type="InterPro" id="IPR014743">
    <property type="entry name" value="Cl-channel_core"/>
</dbReference>
<accession>A0A8G2CLH3</accession>
<feature type="transmembrane region" description="Helical" evidence="11">
    <location>
        <begin position="215"/>
        <end position="237"/>
    </location>
</feature>
<dbReference type="GO" id="GO:0034707">
    <property type="term" value="C:chloride channel complex"/>
    <property type="evidence" value="ECO:0007669"/>
    <property type="project" value="UniProtKB-KW"/>
</dbReference>
<dbReference type="PANTHER" id="PTHR43427">
    <property type="entry name" value="CHLORIDE CHANNEL PROTEIN CLC-E"/>
    <property type="match status" value="1"/>
</dbReference>
<feature type="transmembrane region" description="Helical" evidence="11">
    <location>
        <begin position="424"/>
        <end position="445"/>
    </location>
</feature>
<protein>
    <submittedName>
        <fullName evidence="13">Chloride channel protein, CIC family</fullName>
    </submittedName>
</protein>
<keyword evidence="14" id="KW-1185">Reference proteome</keyword>
<feature type="transmembrane region" description="Helical" evidence="11">
    <location>
        <begin position="325"/>
        <end position="344"/>
    </location>
</feature>
<feature type="transmembrane region" description="Helical" evidence="11">
    <location>
        <begin position="350"/>
        <end position="372"/>
    </location>
</feature>
<evidence type="ECO:0000256" key="9">
    <source>
        <dbReference type="ARBA" id="ARBA00023303"/>
    </source>
</evidence>
<dbReference type="PRINTS" id="PR00762">
    <property type="entry name" value="CLCHANNEL"/>
</dbReference>
<dbReference type="EMBL" id="FTNE01000013">
    <property type="protein sequence ID" value="SIR01323.1"/>
    <property type="molecule type" value="Genomic_DNA"/>
</dbReference>
<feature type="transmembrane region" description="Helical" evidence="11">
    <location>
        <begin position="393"/>
        <end position="418"/>
    </location>
</feature>
<dbReference type="SUPFAM" id="SSF81340">
    <property type="entry name" value="Clc chloride channel"/>
    <property type="match status" value="1"/>
</dbReference>
<evidence type="ECO:0000256" key="8">
    <source>
        <dbReference type="ARBA" id="ARBA00023214"/>
    </source>
</evidence>
<dbReference type="SUPFAM" id="SSF54631">
    <property type="entry name" value="CBS-domain pair"/>
    <property type="match status" value="1"/>
</dbReference>
<evidence type="ECO:0000313" key="14">
    <source>
        <dbReference type="Proteomes" id="UP000186308"/>
    </source>
</evidence>
<evidence type="ECO:0000256" key="10">
    <source>
        <dbReference type="PROSITE-ProRule" id="PRU00703"/>
    </source>
</evidence>
<dbReference type="InterPro" id="IPR000644">
    <property type="entry name" value="CBS_dom"/>
</dbReference>
<evidence type="ECO:0000313" key="13">
    <source>
        <dbReference type="EMBL" id="SIR01323.1"/>
    </source>
</evidence>
<feature type="transmembrane region" description="Helical" evidence="11">
    <location>
        <begin position="42"/>
        <end position="62"/>
    </location>
</feature>
<name>A0A8G2CLH3_ACIRU</name>
<comment type="subcellular location">
    <subcellularLocation>
        <location evidence="1">Membrane</location>
        <topology evidence="1">Multi-pass membrane protein</topology>
    </subcellularLocation>
</comment>
<evidence type="ECO:0000256" key="5">
    <source>
        <dbReference type="ARBA" id="ARBA00023065"/>
    </source>
</evidence>
<evidence type="ECO:0000256" key="2">
    <source>
        <dbReference type="ARBA" id="ARBA00022448"/>
    </source>
</evidence>
<keyword evidence="4 11" id="KW-1133">Transmembrane helix</keyword>
<feature type="domain" description="CBS" evidence="12">
    <location>
        <begin position="540"/>
        <end position="598"/>
    </location>
</feature>
<keyword evidence="3 11" id="KW-0812">Transmembrane</keyword>
<dbReference type="Gene3D" id="1.10.3080.10">
    <property type="entry name" value="Clc chloride channel"/>
    <property type="match status" value="1"/>
</dbReference>
<keyword evidence="10" id="KW-0129">CBS domain</keyword>
<feature type="transmembrane region" description="Helical" evidence="11">
    <location>
        <begin position="92"/>
        <end position="113"/>
    </location>
</feature>
<evidence type="ECO:0000256" key="11">
    <source>
        <dbReference type="SAM" id="Phobius"/>
    </source>
</evidence>
<dbReference type="InterPro" id="IPR001807">
    <property type="entry name" value="ClC"/>
</dbReference>
<dbReference type="AlphaFoldDB" id="A0A8G2CLH3"/>
<keyword evidence="7" id="KW-0869">Chloride channel</keyword>
<evidence type="ECO:0000256" key="6">
    <source>
        <dbReference type="ARBA" id="ARBA00023136"/>
    </source>
</evidence>
<organism evidence="13 14">
    <name type="scientific">Acidiphilium rubrum</name>
    <dbReference type="NCBI Taxonomy" id="526"/>
    <lineage>
        <taxon>Bacteria</taxon>
        <taxon>Pseudomonadati</taxon>
        <taxon>Pseudomonadota</taxon>
        <taxon>Alphaproteobacteria</taxon>
        <taxon>Acetobacterales</taxon>
        <taxon>Acidocellaceae</taxon>
        <taxon>Acidiphilium</taxon>
    </lineage>
</organism>
<dbReference type="OrthoDB" id="9814803at2"/>
<comment type="caution">
    <text evidence="13">The sequence shown here is derived from an EMBL/GenBank/DDBJ whole genome shotgun (WGS) entry which is preliminary data.</text>
</comment>
<evidence type="ECO:0000256" key="4">
    <source>
        <dbReference type="ARBA" id="ARBA00022989"/>
    </source>
</evidence>